<evidence type="ECO:0000256" key="2">
    <source>
        <dbReference type="ARBA" id="ARBA00022475"/>
    </source>
</evidence>
<keyword evidence="2" id="KW-1003">Cell membrane</keyword>
<name>A0ABY7BPA7_9FIRM</name>
<feature type="transmembrane region" description="Helical" evidence="6">
    <location>
        <begin position="233"/>
        <end position="257"/>
    </location>
</feature>
<evidence type="ECO:0000256" key="5">
    <source>
        <dbReference type="ARBA" id="ARBA00023136"/>
    </source>
</evidence>
<organism evidence="8 9">
    <name type="scientific">Caldicellulosiruptor morganii</name>
    <dbReference type="NCBI Taxonomy" id="1387555"/>
    <lineage>
        <taxon>Bacteria</taxon>
        <taxon>Bacillati</taxon>
        <taxon>Bacillota</taxon>
        <taxon>Bacillota incertae sedis</taxon>
        <taxon>Caldicellulosiruptorales</taxon>
        <taxon>Caldicellulosiruptoraceae</taxon>
        <taxon>Caldicellulosiruptor</taxon>
    </lineage>
</organism>
<feature type="transmembrane region" description="Helical" evidence="6">
    <location>
        <begin position="269"/>
        <end position="290"/>
    </location>
</feature>
<dbReference type="EMBL" id="CP113865">
    <property type="protein sequence ID" value="WAM34162.1"/>
    <property type="molecule type" value="Genomic_DNA"/>
</dbReference>
<evidence type="ECO:0000256" key="6">
    <source>
        <dbReference type="SAM" id="Phobius"/>
    </source>
</evidence>
<evidence type="ECO:0000313" key="9">
    <source>
        <dbReference type="Proteomes" id="UP001164909"/>
    </source>
</evidence>
<keyword evidence="3 6" id="KW-0812">Transmembrane</keyword>
<proteinExistence type="predicted"/>
<feature type="transmembrane region" description="Helical" evidence="6">
    <location>
        <begin position="361"/>
        <end position="380"/>
    </location>
</feature>
<reference evidence="8" key="1">
    <citation type="submission" date="2022-12" db="EMBL/GenBank/DDBJ databases">
        <authorList>
            <person name="Bing R.G."/>
            <person name="Willard D.J."/>
            <person name="Manesh M.J.H."/>
            <person name="Laemthong T."/>
            <person name="Crosby J.R."/>
            <person name="Kelly R.M."/>
        </authorList>
    </citation>
    <scope>NUCLEOTIDE SEQUENCE</scope>
    <source>
        <strain evidence="8">DSM 8990</strain>
    </source>
</reference>
<feature type="transmembrane region" description="Helical" evidence="6">
    <location>
        <begin position="302"/>
        <end position="321"/>
    </location>
</feature>
<feature type="transmembrane region" description="Helical" evidence="6">
    <location>
        <begin position="191"/>
        <end position="212"/>
    </location>
</feature>
<dbReference type="InterPro" id="IPR051449">
    <property type="entry name" value="ABC-2_transporter_component"/>
</dbReference>
<feature type="domain" description="ABC-2 type transporter transmembrane" evidence="7">
    <location>
        <begin position="21"/>
        <end position="373"/>
    </location>
</feature>
<dbReference type="PANTHER" id="PTHR30294:SF48">
    <property type="entry name" value="LINEARMYCIN RESISTANCE PERMEASE PROTEIN LNRM"/>
    <property type="match status" value="1"/>
</dbReference>
<dbReference type="RefSeq" id="WP_045170498.1">
    <property type="nucleotide sequence ID" value="NZ_CP113865.1"/>
</dbReference>
<keyword evidence="9" id="KW-1185">Reference proteome</keyword>
<dbReference type="PANTHER" id="PTHR30294">
    <property type="entry name" value="MEMBRANE COMPONENT OF ABC TRANSPORTER YHHJ-RELATED"/>
    <property type="match status" value="1"/>
</dbReference>
<evidence type="ECO:0000256" key="3">
    <source>
        <dbReference type="ARBA" id="ARBA00022692"/>
    </source>
</evidence>
<comment type="subcellular location">
    <subcellularLocation>
        <location evidence="1">Cell membrane</location>
        <topology evidence="1">Multi-pass membrane protein</topology>
    </subcellularLocation>
</comment>
<sequence>MNVFIKSIWIGILENIRDRKTTVLLFIFPLLIILILGNALSGFFEKHDIEKTKIIYQKPDFKVYKSAEVVSWFEKFLQSENFRRYFDVEFTGSDGETKRLFQNKSICAYIQIVKSASSEDEILFKVTTKEWSPGVSLLNSMLQTFIDHSKLYFVTPSGEAAHLQPQKISGLPFEVEAIALNKGQYPRAIDYYAITMLVMIVIYSIFSAVFVIESDSSQKTSVRLMISPANLNAVFLGRATGGFIFVYLQSFLIVLFSRIFFNVNWGSNLPLVLLIIFLYQVLIYTAGILLRSLVKRMEIINALVYTFATATTFVIGGYVRFFTDSEWLMKLRSVFPNYIAQTLLFTAVYDKANTVYIKYGLVWLSAAEVFLLLACIVIIGRRKRWLF</sequence>
<evidence type="ECO:0000256" key="1">
    <source>
        <dbReference type="ARBA" id="ARBA00004651"/>
    </source>
</evidence>
<evidence type="ECO:0000259" key="7">
    <source>
        <dbReference type="Pfam" id="PF12698"/>
    </source>
</evidence>
<accession>A0ABY7BPA7</accession>
<feature type="transmembrane region" description="Helical" evidence="6">
    <location>
        <begin position="21"/>
        <end position="44"/>
    </location>
</feature>
<gene>
    <name evidence="8" type="ORF">OTK00_000336</name>
</gene>
<dbReference type="InterPro" id="IPR013525">
    <property type="entry name" value="ABC2_TM"/>
</dbReference>
<protein>
    <submittedName>
        <fullName evidence="8">ABC transporter permease</fullName>
    </submittedName>
</protein>
<evidence type="ECO:0000313" key="8">
    <source>
        <dbReference type="EMBL" id="WAM34162.1"/>
    </source>
</evidence>
<dbReference type="Pfam" id="PF12698">
    <property type="entry name" value="ABC2_membrane_3"/>
    <property type="match status" value="1"/>
</dbReference>
<keyword evidence="4 6" id="KW-1133">Transmembrane helix</keyword>
<dbReference type="Proteomes" id="UP001164909">
    <property type="component" value="Chromosome"/>
</dbReference>
<evidence type="ECO:0000256" key="4">
    <source>
        <dbReference type="ARBA" id="ARBA00022989"/>
    </source>
</evidence>
<keyword evidence="5 6" id="KW-0472">Membrane</keyword>